<comment type="caution">
    <text evidence="4">The sequence shown here is derived from an EMBL/GenBank/DDBJ whole genome shotgun (WGS) entry which is preliminary data.</text>
</comment>
<dbReference type="PANTHER" id="PTHR11839">
    <property type="entry name" value="UDP/ADP-SUGAR PYROPHOSPHATASE"/>
    <property type="match status" value="1"/>
</dbReference>
<dbReference type="InterPro" id="IPR020084">
    <property type="entry name" value="NUDIX_hydrolase_CS"/>
</dbReference>
<dbReference type="Gene3D" id="3.90.79.10">
    <property type="entry name" value="Nucleoside Triphosphate Pyrophosphohydrolase"/>
    <property type="match status" value="1"/>
</dbReference>
<dbReference type="GO" id="GO:0016787">
    <property type="term" value="F:hydrolase activity"/>
    <property type="evidence" value="ECO:0007669"/>
    <property type="project" value="UniProtKB-KW"/>
</dbReference>
<dbReference type="CDD" id="cd03424">
    <property type="entry name" value="NUDIX_ADPRase_Nudt5_UGPPase_Nudt14"/>
    <property type="match status" value="1"/>
</dbReference>
<dbReference type="GO" id="GO:0006753">
    <property type="term" value="P:nucleoside phosphate metabolic process"/>
    <property type="evidence" value="ECO:0007669"/>
    <property type="project" value="TreeGrafter"/>
</dbReference>
<organism evidence="4">
    <name type="scientific">candidate division CPR3 bacterium</name>
    <dbReference type="NCBI Taxonomy" id="2268181"/>
    <lineage>
        <taxon>Bacteria</taxon>
        <taxon>Bacteria division CPR3</taxon>
    </lineage>
</organism>
<dbReference type="PROSITE" id="PS00893">
    <property type="entry name" value="NUDIX_BOX"/>
    <property type="match status" value="1"/>
</dbReference>
<dbReference type="Pfam" id="PF00293">
    <property type="entry name" value="NUDIX"/>
    <property type="match status" value="1"/>
</dbReference>
<dbReference type="PROSITE" id="PS51462">
    <property type="entry name" value="NUDIX"/>
    <property type="match status" value="1"/>
</dbReference>
<dbReference type="PANTHER" id="PTHR11839:SF18">
    <property type="entry name" value="NUDIX HYDROLASE DOMAIN-CONTAINING PROTEIN"/>
    <property type="match status" value="1"/>
</dbReference>
<gene>
    <name evidence="4" type="ORF">ENV41_01695</name>
</gene>
<keyword evidence="2 4" id="KW-0378">Hydrolase</keyword>
<dbReference type="InterPro" id="IPR015797">
    <property type="entry name" value="NUDIX_hydrolase-like_dom_sf"/>
</dbReference>
<name>A0A7V3J9Y2_UNCC3</name>
<proteinExistence type="predicted"/>
<evidence type="ECO:0000313" key="4">
    <source>
        <dbReference type="EMBL" id="HFZ08828.1"/>
    </source>
</evidence>
<dbReference type="SUPFAM" id="SSF55811">
    <property type="entry name" value="Nudix"/>
    <property type="match status" value="1"/>
</dbReference>
<dbReference type="EMBL" id="DTGG01000057">
    <property type="protein sequence ID" value="HFZ08828.1"/>
    <property type="molecule type" value="Genomic_DNA"/>
</dbReference>
<evidence type="ECO:0000259" key="3">
    <source>
        <dbReference type="PROSITE" id="PS51462"/>
    </source>
</evidence>
<dbReference type="AlphaFoldDB" id="A0A7V3J9Y2"/>
<evidence type="ECO:0000256" key="1">
    <source>
        <dbReference type="ARBA" id="ARBA00001946"/>
    </source>
</evidence>
<dbReference type="GO" id="GO:0019693">
    <property type="term" value="P:ribose phosphate metabolic process"/>
    <property type="evidence" value="ECO:0007669"/>
    <property type="project" value="TreeGrafter"/>
</dbReference>
<accession>A0A7V3J9Y2</accession>
<comment type="cofactor">
    <cofactor evidence="1">
        <name>Mg(2+)</name>
        <dbReference type="ChEBI" id="CHEBI:18420"/>
    </cofactor>
</comment>
<reference evidence="4" key="1">
    <citation type="journal article" date="2020" name="mSystems">
        <title>Genome- and Community-Level Interaction Insights into Carbon Utilization and Element Cycling Functions of Hydrothermarchaeota in Hydrothermal Sediment.</title>
        <authorList>
            <person name="Zhou Z."/>
            <person name="Liu Y."/>
            <person name="Xu W."/>
            <person name="Pan J."/>
            <person name="Luo Z.H."/>
            <person name="Li M."/>
        </authorList>
    </citation>
    <scope>NUCLEOTIDE SEQUENCE [LARGE SCALE GENOMIC DNA]</scope>
    <source>
        <strain evidence="4">SpSt-757</strain>
    </source>
</reference>
<dbReference type="InterPro" id="IPR000086">
    <property type="entry name" value="NUDIX_hydrolase_dom"/>
</dbReference>
<protein>
    <submittedName>
        <fullName evidence="4">NUDIX hydrolase</fullName>
    </submittedName>
</protein>
<feature type="domain" description="Nudix hydrolase" evidence="3">
    <location>
        <begin position="43"/>
        <end position="170"/>
    </location>
</feature>
<evidence type="ECO:0000256" key="2">
    <source>
        <dbReference type="ARBA" id="ARBA00022801"/>
    </source>
</evidence>
<sequence length="178" mass="20575">MANRAKKWQEVSREIVFQKYSRKIEKVIFKLPDSKESDFYIKREGPAASVLALTKDMQVILAKQYRPGPGEILFELPGGYVDPNEEPEITIERELLEETGYRGKVQLVTTCFDDAYSTMNRYCFVATGCEKISEIKTEDHEFVELELLSLDEFRKLLRSGKMTDVEVGYLGLDFLRLL</sequence>